<dbReference type="Pfam" id="PF01722">
    <property type="entry name" value="BolA"/>
    <property type="match status" value="1"/>
</dbReference>
<evidence type="ECO:0000313" key="2">
    <source>
        <dbReference type="EMBL" id="PRY95558.1"/>
    </source>
</evidence>
<comment type="caution">
    <text evidence="2">The sequence shown here is derived from an EMBL/GenBank/DDBJ whole genome shotgun (WGS) entry which is preliminary data.</text>
</comment>
<sequence>MDAEVTMRDRIEEALRKVLAPTAIEVRDVSAAHAGHAGAPAGGESHFEVSMTAPAFAGQGRLARHRAVHAALGERIVNAIHALQLDLRAPEEREGG</sequence>
<comment type="similarity">
    <text evidence="1">Belongs to the BolA/IbaG family.</text>
</comment>
<dbReference type="InterPro" id="IPR036065">
    <property type="entry name" value="BolA-like_sf"/>
</dbReference>
<proteinExistence type="inferred from homology"/>
<dbReference type="Gene3D" id="3.30.300.90">
    <property type="entry name" value="BolA-like"/>
    <property type="match status" value="1"/>
</dbReference>
<dbReference type="GO" id="GO:0016226">
    <property type="term" value="P:iron-sulfur cluster assembly"/>
    <property type="evidence" value="ECO:0007669"/>
    <property type="project" value="TreeGrafter"/>
</dbReference>
<protein>
    <submittedName>
        <fullName evidence="2">BolA protein</fullName>
    </submittedName>
</protein>
<keyword evidence="3" id="KW-1185">Reference proteome</keyword>
<dbReference type="SUPFAM" id="SSF82657">
    <property type="entry name" value="BolA-like"/>
    <property type="match status" value="1"/>
</dbReference>
<dbReference type="AlphaFoldDB" id="A0A2T0X9D1"/>
<name>A0A2T0X9D1_9RHOB</name>
<organism evidence="2 3">
    <name type="scientific">Hasllibacter halocynthiae</name>
    <dbReference type="NCBI Taxonomy" id="595589"/>
    <lineage>
        <taxon>Bacteria</taxon>
        <taxon>Pseudomonadati</taxon>
        <taxon>Pseudomonadota</taxon>
        <taxon>Alphaproteobacteria</taxon>
        <taxon>Rhodobacterales</taxon>
        <taxon>Roseobacteraceae</taxon>
        <taxon>Hasllibacter</taxon>
    </lineage>
</organism>
<evidence type="ECO:0000256" key="1">
    <source>
        <dbReference type="RuleBase" id="RU003860"/>
    </source>
</evidence>
<dbReference type="OrthoDB" id="9811118at2"/>
<reference evidence="2 3" key="1">
    <citation type="submission" date="2018-03" db="EMBL/GenBank/DDBJ databases">
        <title>Genomic Encyclopedia of Archaeal and Bacterial Type Strains, Phase II (KMG-II): from individual species to whole genera.</title>
        <authorList>
            <person name="Goeker M."/>
        </authorList>
    </citation>
    <scope>NUCLEOTIDE SEQUENCE [LARGE SCALE GENOMIC DNA]</scope>
    <source>
        <strain evidence="2 3">DSM 29318</strain>
    </source>
</reference>
<dbReference type="PIRSF" id="PIRSF003113">
    <property type="entry name" value="BolA"/>
    <property type="match status" value="1"/>
</dbReference>
<accession>A0A2T0X9D1</accession>
<dbReference type="InterPro" id="IPR002634">
    <property type="entry name" value="BolA"/>
</dbReference>
<dbReference type="PANTHER" id="PTHR46230">
    <property type="match status" value="1"/>
</dbReference>
<dbReference type="EMBL" id="PVTT01000001">
    <property type="protein sequence ID" value="PRY95558.1"/>
    <property type="molecule type" value="Genomic_DNA"/>
</dbReference>
<evidence type="ECO:0000313" key="3">
    <source>
        <dbReference type="Proteomes" id="UP000238801"/>
    </source>
</evidence>
<dbReference type="PANTHER" id="PTHR46230:SF7">
    <property type="entry name" value="BOLA-LIKE PROTEIN 1"/>
    <property type="match status" value="1"/>
</dbReference>
<gene>
    <name evidence="2" type="ORF">BCF33_1179</name>
</gene>
<dbReference type="Proteomes" id="UP000238801">
    <property type="component" value="Unassembled WGS sequence"/>
</dbReference>